<feature type="domain" description="PHD-type zinc finger plants" evidence="2">
    <location>
        <begin position="27"/>
        <end position="69"/>
    </location>
</feature>
<evidence type="ECO:0000256" key="1">
    <source>
        <dbReference type="SAM" id="MobiDB-lite"/>
    </source>
</evidence>
<feature type="region of interest" description="Disordered" evidence="1">
    <location>
        <begin position="127"/>
        <end position="148"/>
    </location>
</feature>
<dbReference type="Gramene" id="OMERI03G06260.1">
    <property type="protein sequence ID" value="OMERI03G06260.1"/>
    <property type="gene ID" value="OMERI03G06260"/>
</dbReference>
<feature type="region of interest" description="Disordered" evidence="1">
    <location>
        <begin position="162"/>
        <end position="187"/>
    </location>
</feature>
<reference evidence="3" key="2">
    <citation type="submission" date="2018-05" db="EMBL/GenBank/DDBJ databases">
        <title>OmerRS3 (Oryza meridionalis Reference Sequence Version 3).</title>
        <authorList>
            <person name="Zhang J."/>
            <person name="Kudrna D."/>
            <person name="Lee S."/>
            <person name="Talag J."/>
            <person name="Welchert J."/>
            <person name="Wing R.A."/>
        </authorList>
    </citation>
    <scope>NUCLEOTIDE SEQUENCE [LARGE SCALE GENOMIC DNA]</scope>
    <source>
        <strain evidence="3">cv. OR44</strain>
    </source>
</reference>
<name>A0A0E0CWE7_9ORYZ</name>
<evidence type="ECO:0000259" key="2">
    <source>
        <dbReference type="Pfam" id="PF25054"/>
    </source>
</evidence>
<keyword evidence="4" id="KW-1185">Reference proteome</keyword>
<accession>A0A0E0CWE7</accession>
<dbReference type="InterPro" id="IPR056874">
    <property type="entry name" value="PHD_dom_pln"/>
</dbReference>
<dbReference type="Pfam" id="PF25054">
    <property type="entry name" value="PHD_pln"/>
    <property type="match status" value="1"/>
</dbReference>
<dbReference type="PANTHER" id="PTHR33779:SF1">
    <property type="entry name" value="EXPRESSED PROTEIN"/>
    <property type="match status" value="1"/>
</dbReference>
<dbReference type="Proteomes" id="UP000008021">
    <property type="component" value="Chromosome 3"/>
</dbReference>
<reference evidence="3" key="1">
    <citation type="submission" date="2015-04" db="UniProtKB">
        <authorList>
            <consortium name="EnsemblPlants"/>
        </authorList>
    </citation>
    <scope>IDENTIFICATION</scope>
</reference>
<protein>
    <recommendedName>
        <fullName evidence="2">PHD-type zinc finger plants domain-containing protein</fullName>
    </recommendedName>
</protein>
<dbReference type="PANTHER" id="PTHR33779">
    <property type="entry name" value="EXPRESSED PROTEIN"/>
    <property type="match status" value="1"/>
</dbReference>
<dbReference type="AlphaFoldDB" id="A0A0E0CWE7"/>
<sequence length="325" mass="33585">MGIDKSAAGSSSSPPRPVAAATAAVCCMCGDRGLLPELFRCAACAVRSQHTYCTERYPKAESYGTCNWCLRADQGGDGGGGAAAAASSSMARPSTGARAVAGGDPAASSRSTAAAKVVAARGHFAADLSKPIKKPPPAPAPLPPPSPAQRRILLRRSASDLGGRVRRADHDAPPSPSPGVARGRPRVRRYKLLEEEKLLTDHVNIFSSSLDHGSMARPSTGARAVAGGDPAASSRSTAAAKVVAARGHFAADLSKPIKKPPPAPAPLPPPSPAQRRILLRRSASDLGGRVRRADHDAPPSPSPGVARGRPRVRRYKLLEEVITTS</sequence>
<dbReference type="EnsemblPlants" id="OMERI03G06260.1">
    <property type="protein sequence ID" value="OMERI03G06260.1"/>
    <property type="gene ID" value="OMERI03G06260"/>
</dbReference>
<feature type="region of interest" description="Disordered" evidence="1">
    <location>
        <begin position="211"/>
        <end position="232"/>
    </location>
</feature>
<evidence type="ECO:0000313" key="3">
    <source>
        <dbReference type="EnsemblPlants" id="OMERI03G06260.1"/>
    </source>
</evidence>
<dbReference type="HOGENOM" id="CLU_088403_0_0_1"/>
<evidence type="ECO:0000313" key="4">
    <source>
        <dbReference type="Proteomes" id="UP000008021"/>
    </source>
</evidence>
<feature type="compositionally biased region" description="Pro residues" evidence="1">
    <location>
        <begin position="259"/>
        <end position="272"/>
    </location>
</feature>
<organism evidence="3">
    <name type="scientific">Oryza meridionalis</name>
    <dbReference type="NCBI Taxonomy" id="40149"/>
    <lineage>
        <taxon>Eukaryota</taxon>
        <taxon>Viridiplantae</taxon>
        <taxon>Streptophyta</taxon>
        <taxon>Embryophyta</taxon>
        <taxon>Tracheophyta</taxon>
        <taxon>Spermatophyta</taxon>
        <taxon>Magnoliopsida</taxon>
        <taxon>Liliopsida</taxon>
        <taxon>Poales</taxon>
        <taxon>Poaceae</taxon>
        <taxon>BOP clade</taxon>
        <taxon>Oryzoideae</taxon>
        <taxon>Oryzeae</taxon>
        <taxon>Oryzinae</taxon>
        <taxon>Oryza</taxon>
    </lineage>
</organism>
<dbReference type="eggNOG" id="ENOG502S0CS">
    <property type="taxonomic scope" value="Eukaryota"/>
</dbReference>
<proteinExistence type="predicted"/>
<feature type="compositionally biased region" description="Pro residues" evidence="1">
    <location>
        <begin position="134"/>
        <end position="147"/>
    </location>
</feature>
<dbReference type="STRING" id="40149.A0A0E0CWE7"/>
<feature type="region of interest" description="Disordered" evidence="1">
    <location>
        <begin position="79"/>
        <end position="108"/>
    </location>
</feature>
<feature type="region of interest" description="Disordered" evidence="1">
    <location>
        <begin position="252"/>
        <end position="312"/>
    </location>
</feature>